<evidence type="ECO:0000313" key="1">
    <source>
        <dbReference type="EMBL" id="EFJ15476.1"/>
    </source>
</evidence>
<dbReference type="Gramene" id="EFJ15476">
    <property type="protein sequence ID" value="EFJ15476"/>
    <property type="gene ID" value="SELMODRAFT_422814"/>
</dbReference>
<dbReference type="AlphaFoldDB" id="D8SJM6"/>
<reference evidence="1 2" key="1">
    <citation type="journal article" date="2011" name="Science">
        <title>The Selaginella genome identifies genetic changes associated with the evolution of vascular plants.</title>
        <authorList>
            <person name="Banks J.A."/>
            <person name="Nishiyama T."/>
            <person name="Hasebe M."/>
            <person name="Bowman J.L."/>
            <person name="Gribskov M."/>
            <person name="dePamphilis C."/>
            <person name="Albert V.A."/>
            <person name="Aono N."/>
            <person name="Aoyama T."/>
            <person name="Ambrose B.A."/>
            <person name="Ashton N.W."/>
            <person name="Axtell M.J."/>
            <person name="Barker E."/>
            <person name="Barker M.S."/>
            <person name="Bennetzen J.L."/>
            <person name="Bonawitz N.D."/>
            <person name="Chapple C."/>
            <person name="Cheng C."/>
            <person name="Correa L.G."/>
            <person name="Dacre M."/>
            <person name="DeBarry J."/>
            <person name="Dreyer I."/>
            <person name="Elias M."/>
            <person name="Engstrom E.M."/>
            <person name="Estelle M."/>
            <person name="Feng L."/>
            <person name="Finet C."/>
            <person name="Floyd S.K."/>
            <person name="Frommer W.B."/>
            <person name="Fujita T."/>
            <person name="Gramzow L."/>
            <person name="Gutensohn M."/>
            <person name="Harholt J."/>
            <person name="Hattori M."/>
            <person name="Heyl A."/>
            <person name="Hirai T."/>
            <person name="Hiwatashi Y."/>
            <person name="Ishikawa M."/>
            <person name="Iwata M."/>
            <person name="Karol K.G."/>
            <person name="Koehler B."/>
            <person name="Kolukisaoglu U."/>
            <person name="Kubo M."/>
            <person name="Kurata T."/>
            <person name="Lalonde S."/>
            <person name="Li K."/>
            <person name="Li Y."/>
            <person name="Litt A."/>
            <person name="Lyons E."/>
            <person name="Manning G."/>
            <person name="Maruyama T."/>
            <person name="Michael T.P."/>
            <person name="Mikami K."/>
            <person name="Miyazaki S."/>
            <person name="Morinaga S."/>
            <person name="Murata T."/>
            <person name="Mueller-Roeber B."/>
            <person name="Nelson D.R."/>
            <person name="Obara M."/>
            <person name="Oguri Y."/>
            <person name="Olmstead R.G."/>
            <person name="Onodera N."/>
            <person name="Petersen B.L."/>
            <person name="Pils B."/>
            <person name="Prigge M."/>
            <person name="Rensing S.A."/>
            <person name="Riano-Pachon D.M."/>
            <person name="Roberts A.W."/>
            <person name="Sato Y."/>
            <person name="Scheller H.V."/>
            <person name="Schulz B."/>
            <person name="Schulz C."/>
            <person name="Shakirov E.V."/>
            <person name="Shibagaki N."/>
            <person name="Shinohara N."/>
            <person name="Shippen D.E."/>
            <person name="Soerensen I."/>
            <person name="Sotooka R."/>
            <person name="Sugimoto N."/>
            <person name="Sugita M."/>
            <person name="Sumikawa N."/>
            <person name="Tanurdzic M."/>
            <person name="Theissen G."/>
            <person name="Ulvskov P."/>
            <person name="Wakazuki S."/>
            <person name="Weng J.K."/>
            <person name="Willats W.W."/>
            <person name="Wipf D."/>
            <person name="Wolf P.G."/>
            <person name="Yang L."/>
            <person name="Zimmer A.D."/>
            <person name="Zhu Q."/>
            <person name="Mitros T."/>
            <person name="Hellsten U."/>
            <person name="Loque D."/>
            <person name="Otillar R."/>
            <person name="Salamov A."/>
            <person name="Schmutz J."/>
            <person name="Shapiro H."/>
            <person name="Lindquist E."/>
            <person name="Lucas S."/>
            <person name="Rokhsar D."/>
            <person name="Grigoriev I.V."/>
        </authorList>
    </citation>
    <scope>NUCLEOTIDE SEQUENCE [LARGE SCALE GENOMIC DNA]</scope>
</reference>
<protein>
    <recommendedName>
        <fullName evidence="3">DUF4371 domain-containing protein</fullName>
    </recommendedName>
</protein>
<dbReference type="PANTHER" id="PTHR46880">
    <property type="entry name" value="RAS-ASSOCIATING DOMAIN-CONTAINING PROTEIN"/>
    <property type="match status" value="1"/>
</dbReference>
<accession>D8SJM6</accession>
<name>D8SJM6_SELML</name>
<gene>
    <name evidence="1" type="ORF">SELMODRAFT_422814</name>
</gene>
<evidence type="ECO:0008006" key="3">
    <source>
        <dbReference type="Google" id="ProtNLM"/>
    </source>
</evidence>
<sequence length="439" mass="49626">MKDLRPGKKIIIKDVSKIYYIPPVSGVGKKKCPLATDLAFGRQLTLNFWKVVVQTEIENDIEELDGFAREIHELRIFLANKVVVIFEKVPYAVMLTLKITRSLYLLRTCVVGKLIELHRLNGMNIPRYYDSDKGCSRLITSINKVMVKNILQKVRESLYFGLMTSYLGIVNIGDSGAASIFNCISDMLKQWNLDMQRFIGFGSDGCNVMADAYGDGECATQCMTIDKLVNKVMSSLNQKFQEKLIDITMVGPLCRETIVKLNKYYISDEIDLNGNPMDNKSYPCIPDGGSKDGFLHALRVSVKGDAYKTMQLIRSEDGSDLQEAMQFQISFTFALIANIRQRLQDTGILSKMQARELAKFYGRHLEVDGVLVKGIVDPSAFMEEYLTWKLLASKEWKGRNFIDMWSIIHSQTGWAESFPNLLRVGEIGMVQCVSIASCE</sequence>
<dbReference type="EMBL" id="GL377623">
    <property type="protein sequence ID" value="EFJ15476.1"/>
    <property type="molecule type" value="Genomic_DNA"/>
</dbReference>
<evidence type="ECO:0000313" key="2">
    <source>
        <dbReference type="Proteomes" id="UP000001514"/>
    </source>
</evidence>
<keyword evidence="2" id="KW-1185">Reference proteome</keyword>
<dbReference type="PANTHER" id="PTHR46880:SF5">
    <property type="entry name" value="DUF4371 DOMAIN-CONTAINING PROTEIN"/>
    <property type="match status" value="1"/>
</dbReference>
<organism evidence="2">
    <name type="scientific">Selaginella moellendorffii</name>
    <name type="common">Spikemoss</name>
    <dbReference type="NCBI Taxonomy" id="88036"/>
    <lineage>
        <taxon>Eukaryota</taxon>
        <taxon>Viridiplantae</taxon>
        <taxon>Streptophyta</taxon>
        <taxon>Embryophyta</taxon>
        <taxon>Tracheophyta</taxon>
        <taxon>Lycopodiopsida</taxon>
        <taxon>Selaginellales</taxon>
        <taxon>Selaginellaceae</taxon>
        <taxon>Selaginella</taxon>
    </lineage>
</organism>
<dbReference type="InParanoid" id="D8SJM6"/>
<dbReference type="KEGG" id="smo:SELMODRAFT_422814"/>
<dbReference type="HOGENOM" id="CLU_624693_0_0_1"/>
<proteinExistence type="predicted"/>
<dbReference type="Proteomes" id="UP000001514">
    <property type="component" value="Unassembled WGS sequence"/>
</dbReference>
<dbReference type="eggNOG" id="ENOG502R8WP">
    <property type="taxonomic scope" value="Eukaryota"/>
</dbReference>